<dbReference type="AlphaFoldDB" id="A0A6N8HWQ9"/>
<dbReference type="Proteomes" id="UP000469440">
    <property type="component" value="Unassembled WGS sequence"/>
</dbReference>
<evidence type="ECO:0000256" key="1">
    <source>
        <dbReference type="SAM" id="Phobius"/>
    </source>
</evidence>
<feature type="transmembrane region" description="Helical" evidence="1">
    <location>
        <begin position="144"/>
        <end position="166"/>
    </location>
</feature>
<dbReference type="EMBL" id="VWXL01000022">
    <property type="protein sequence ID" value="MVB10236.1"/>
    <property type="molecule type" value="Genomic_DNA"/>
</dbReference>
<gene>
    <name evidence="2" type="ORF">CAFE_09140</name>
</gene>
<dbReference type="Gene3D" id="3.40.30.10">
    <property type="entry name" value="Glutaredoxin"/>
    <property type="match status" value="1"/>
</dbReference>
<feature type="transmembrane region" description="Helical" evidence="1">
    <location>
        <begin position="112"/>
        <end position="129"/>
    </location>
</feature>
<reference evidence="2 3" key="1">
    <citation type="submission" date="2019-09" db="EMBL/GenBank/DDBJ databases">
        <title>Genome sequence of Clostridium sp. EA1.</title>
        <authorList>
            <person name="Poehlein A."/>
            <person name="Bengelsdorf F.R."/>
            <person name="Daniel R."/>
        </authorList>
    </citation>
    <scope>NUCLEOTIDE SEQUENCE [LARGE SCALE GENOMIC DNA]</scope>
    <source>
        <strain evidence="2 3">EA1</strain>
    </source>
</reference>
<accession>A0A6N8HWQ9</accession>
<protein>
    <submittedName>
        <fullName evidence="2">Uncharacterized protein</fullName>
    </submittedName>
</protein>
<keyword evidence="3" id="KW-1185">Reference proteome</keyword>
<keyword evidence="1" id="KW-0472">Membrane</keyword>
<evidence type="ECO:0000313" key="2">
    <source>
        <dbReference type="EMBL" id="MVB10236.1"/>
    </source>
</evidence>
<proteinExistence type="predicted"/>
<keyword evidence="1" id="KW-1133">Transmembrane helix</keyword>
<keyword evidence="1" id="KW-0812">Transmembrane</keyword>
<comment type="caution">
    <text evidence="2">The sequence shown here is derived from an EMBL/GenBank/DDBJ whole genome shotgun (WGS) entry which is preliminary data.</text>
</comment>
<feature type="transmembrane region" description="Helical" evidence="1">
    <location>
        <begin position="83"/>
        <end position="100"/>
    </location>
</feature>
<evidence type="ECO:0000313" key="3">
    <source>
        <dbReference type="Proteomes" id="UP000469440"/>
    </source>
</evidence>
<sequence length="178" mass="20608">MNHTNIPVYYFNTLYWKDSKKYSETIKKYNITAVPSLVNIQSGNHYITLNLDNYSNSDNEQKEINDFLSNSNTSPINNPFNTIVYYCTAFLCFNLILMIIRRIKLKTVDMPVMLINSAFILFTSLSSIWQEGIYLDKYNLSGNGYSTIFVLVNIALFIIIVILSLLHHNKPKNINVEE</sequence>
<name>A0A6N8HWQ9_9FIRM</name>
<organism evidence="2 3">
    <name type="scientific">Caproicibacter fermentans</name>
    <dbReference type="NCBI Taxonomy" id="2576756"/>
    <lineage>
        <taxon>Bacteria</taxon>
        <taxon>Bacillati</taxon>
        <taxon>Bacillota</taxon>
        <taxon>Clostridia</taxon>
        <taxon>Eubacteriales</taxon>
        <taxon>Acutalibacteraceae</taxon>
        <taxon>Caproicibacter</taxon>
    </lineage>
</organism>